<sequence length="93" mass="10384">MTVNTIRDAVLTLIPDYPIDRVILFGSRATGQNRNDSDVDLIFEFSAPVSLLTLSSIQLRLEEILQLNVDVIHGPLQETDLLEVSEEVEIYAA</sequence>
<comment type="similarity">
    <text evidence="9">Belongs to the MntA antitoxin family.</text>
</comment>
<keyword evidence="7" id="KW-0067">ATP-binding</keyword>
<dbReference type="RefSeq" id="WP_177719629.1">
    <property type="nucleotide sequence ID" value="NZ_JACRSQ010000015.1"/>
</dbReference>
<evidence type="ECO:0000256" key="7">
    <source>
        <dbReference type="ARBA" id="ARBA00022840"/>
    </source>
</evidence>
<keyword evidence="8" id="KW-0460">Magnesium</keyword>
<dbReference type="PANTHER" id="PTHR33571">
    <property type="entry name" value="SSL8005 PROTEIN"/>
    <property type="match status" value="1"/>
</dbReference>
<dbReference type="SUPFAM" id="SSF81301">
    <property type="entry name" value="Nucleotidyltransferase"/>
    <property type="match status" value="1"/>
</dbReference>
<dbReference type="InterPro" id="IPR043519">
    <property type="entry name" value="NT_sf"/>
</dbReference>
<keyword evidence="5" id="KW-0479">Metal-binding</keyword>
<dbReference type="Pfam" id="PF01909">
    <property type="entry name" value="NTP_transf_2"/>
    <property type="match status" value="1"/>
</dbReference>
<evidence type="ECO:0000256" key="9">
    <source>
        <dbReference type="ARBA" id="ARBA00038276"/>
    </source>
</evidence>
<accession>A0A926I198</accession>
<evidence type="ECO:0000256" key="2">
    <source>
        <dbReference type="ARBA" id="ARBA00022649"/>
    </source>
</evidence>
<evidence type="ECO:0000313" key="11">
    <source>
        <dbReference type="EMBL" id="MBC8544009.1"/>
    </source>
</evidence>
<dbReference type="EMBL" id="JACRSQ010000015">
    <property type="protein sequence ID" value="MBC8544009.1"/>
    <property type="molecule type" value="Genomic_DNA"/>
</dbReference>
<dbReference type="GO" id="GO:0016779">
    <property type="term" value="F:nucleotidyltransferase activity"/>
    <property type="evidence" value="ECO:0007669"/>
    <property type="project" value="UniProtKB-KW"/>
</dbReference>
<keyword evidence="12" id="KW-1185">Reference proteome</keyword>
<keyword evidence="6" id="KW-0547">Nucleotide-binding</keyword>
<comment type="caution">
    <text evidence="11">The sequence shown here is derived from an EMBL/GenBank/DDBJ whole genome shotgun (WGS) entry which is preliminary data.</text>
</comment>
<evidence type="ECO:0000256" key="1">
    <source>
        <dbReference type="ARBA" id="ARBA00001946"/>
    </source>
</evidence>
<evidence type="ECO:0000313" key="12">
    <source>
        <dbReference type="Proteomes" id="UP000657006"/>
    </source>
</evidence>
<proteinExistence type="inferred from homology"/>
<keyword evidence="3" id="KW-0808">Transferase</keyword>
<evidence type="ECO:0000259" key="10">
    <source>
        <dbReference type="Pfam" id="PF01909"/>
    </source>
</evidence>
<comment type="cofactor">
    <cofactor evidence="1">
        <name>Mg(2+)</name>
        <dbReference type="ChEBI" id="CHEBI:18420"/>
    </cofactor>
</comment>
<evidence type="ECO:0000256" key="3">
    <source>
        <dbReference type="ARBA" id="ARBA00022679"/>
    </source>
</evidence>
<dbReference type="GO" id="GO:0005524">
    <property type="term" value="F:ATP binding"/>
    <property type="evidence" value="ECO:0007669"/>
    <property type="project" value="UniProtKB-KW"/>
</dbReference>
<evidence type="ECO:0000256" key="6">
    <source>
        <dbReference type="ARBA" id="ARBA00022741"/>
    </source>
</evidence>
<gene>
    <name evidence="11" type="ORF">H8730_10670</name>
</gene>
<organism evidence="11 12">
    <name type="scientific">Bianquea renquensis</name>
    <dbReference type="NCBI Taxonomy" id="2763661"/>
    <lineage>
        <taxon>Bacteria</taxon>
        <taxon>Bacillati</taxon>
        <taxon>Bacillota</taxon>
        <taxon>Clostridia</taxon>
        <taxon>Eubacteriales</taxon>
        <taxon>Bianqueaceae</taxon>
        <taxon>Bianquea</taxon>
    </lineage>
</organism>
<evidence type="ECO:0000256" key="5">
    <source>
        <dbReference type="ARBA" id="ARBA00022723"/>
    </source>
</evidence>
<reference evidence="11" key="1">
    <citation type="submission" date="2020-08" db="EMBL/GenBank/DDBJ databases">
        <title>Genome public.</title>
        <authorList>
            <person name="Liu C."/>
            <person name="Sun Q."/>
        </authorList>
    </citation>
    <scope>NUCLEOTIDE SEQUENCE</scope>
    <source>
        <strain evidence="11">NSJ-32</strain>
    </source>
</reference>
<dbReference type="InterPro" id="IPR002934">
    <property type="entry name" value="Polymerase_NTP_transf_dom"/>
</dbReference>
<protein>
    <submittedName>
        <fullName evidence="11">Nucleotidyltransferase domain-containing protein</fullName>
    </submittedName>
</protein>
<dbReference type="Gene3D" id="3.30.460.10">
    <property type="entry name" value="Beta Polymerase, domain 2"/>
    <property type="match status" value="1"/>
</dbReference>
<keyword evidence="4" id="KW-0548">Nucleotidyltransferase</keyword>
<dbReference type="CDD" id="cd05403">
    <property type="entry name" value="NT_KNTase_like"/>
    <property type="match status" value="1"/>
</dbReference>
<dbReference type="PANTHER" id="PTHR33571:SF14">
    <property type="entry name" value="PROTEIN ADENYLYLTRANSFERASE MJ0435-RELATED"/>
    <property type="match status" value="1"/>
</dbReference>
<dbReference type="GO" id="GO:0046872">
    <property type="term" value="F:metal ion binding"/>
    <property type="evidence" value="ECO:0007669"/>
    <property type="project" value="UniProtKB-KW"/>
</dbReference>
<dbReference type="Proteomes" id="UP000657006">
    <property type="component" value="Unassembled WGS sequence"/>
</dbReference>
<evidence type="ECO:0000256" key="8">
    <source>
        <dbReference type="ARBA" id="ARBA00022842"/>
    </source>
</evidence>
<dbReference type="AlphaFoldDB" id="A0A926I198"/>
<keyword evidence="2" id="KW-1277">Toxin-antitoxin system</keyword>
<name>A0A926I198_9FIRM</name>
<dbReference type="InterPro" id="IPR052038">
    <property type="entry name" value="Type-VII_TA_antitoxin"/>
</dbReference>
<feature type="domain" description="Polymerase nucleotidyl transferase" evidence="10">
    <location>
        <begin position="5"/>
        <end position="76"/>
    </location>
</feature>
<evidence type="ECO:0000256" key="4">
    <source>
        <dbReference type="ARBA" id="ARBA00022695"/>
    </source>
</evidence>